<proteinExistence type="predicted"/>
<feature type="signal peptide" evidence="1">
    <location>
        <begin position="1"/>
        <end position="18"/>
    </location>
</feature>
<accession>A0ABV0TC10</accession>
<comment type="caution">
    <text evidence="2">The sequence shown here is derived from an EMBL/GenBank/DDBJ whole genome shotgun (WGS) entry which is preliminary data.</text>
</comment>
<gene>
    <name evidence="2" type="ORF">ILYODFUR_029408</name>
</gene>
<keyword evidence="3" id="KW-1185">Reference proteome</keyword>
<evidence type="ECO:0000313" key="2">
    <source>
        <dbReference type="EMBL" id="MEQ2230447.1"/>
    </source>
</evidence>
<reference evidence="2 3" key="1">
    <citation type="submission" date="2021-06" db="EMBL/GenBank/DDBJ databases">
        <authorList>
            <person name="Palmer J.M."/>
        </authorList>
    </citation>
    <scope>NUCLEOTIDE SEQUENCE [LARGE SCALE GENOMIC DNA]</scope>
    <source>
        <strain evidence="3">if_2019</strain>
        <tissue evidence="2">Muscle</tissue>
    </source>
</reference>
<name>A0ABV0TC10_9TELE</name>
<feature type="chain" id="PRO_5046553484" evidence="1">
    <location>
        <begin position="19"/>
        <end position="229"/>
    </location>
</feature>
<keyword evidence="1" id="KW-0732">Signal</keyword>
<sequence>MSSSWFLVCVGVLDMSVFLPERSLVGDVVPGAGLHNCQLSPHQMQQEEYANTVRKDPRFGFKSGAVSAVRQYRWQLFNCATNVKHLQNMICFLFWLLSLFSVDYLPVLSTFPACLCLRESLRVSVSSGTLQPAAVAHSVPVTQRSPCLSVTGSRTDSLSGYSCGQSGNRALDLVPSCCSPFISTHPPLPPPHSAVVAPLLQLTSSREPHLRHNKSALRYPYPGCSSRSP</sequence>
<protein>
    <submittedName>
        <fullName evidence="2">Uncharacterized protein</fullName>
    </submittedName>
</protein>
<dbReference type="EMBL" id="JAHRIQ010027350">
    <property type="protein sequence ID" value="MEQ2230447.1"/>
    <property type="molecule type" value="Genomic_DNA"/>
</dbReference>
<evidence type="ECO:0000313" key="3">
    <source>
        <dbReference type="Proteomes" id="UP001482620"/>
    </source>
</evidence>
<evidence type="ECO:0000256" key="1">
    <source>
        <dbReference type="SAM" id="SignalP"/>
    </source>
</evidence>
<dbReference type="Proteomes" id="UP001482620">
    <property type="component" value="Unassembled WGS sequence"/>
</dbReference>
<organism evidence="2 3">
    <name type="scientific">Ilyodon furcidens</name>
    <name type="common">goldbreast splitfin</name>
    <dbReference type="NCBI Taxonomy" id="33524"/>
    <lineage>
        <taxon>Eukaryota</taxon>
        <taxon>Metazoa</taxon>
        <taxon>Chordata</taxon>
        <taxon>Craniata</taxon>
        <taxon>Vertebrata</taxon>
        <taxon>Euteleostomi</taxon>
        <taxon>Actinopterygii</taxon>
        <taxon>Neopterygii</taxon>
        <taxon>Teleostei</taxon>
        <taxon>Neoteleostei</taxon>
        <taxon>Acanthomorphata</taxon>
        <taxon>Ovalentaria</taxon>
        <taxon>Atherinomorphae</taxon>
        <taxon>Cyprinodontiformes</taxon>
        <taxon>Goodeidae</taxon>
        <taxon>Ilyodon</taxon>
    </lineage>
</organism>